<organism evidence="1 2">
    <name type="scientific">Bifidobacterium animalis subsp. lactis CNCM I-2494</name>
    <dbReference type="NCBI Taxonomy" id="1042403"/>
    <lineage>
        <taxon>Bacteria</taxon>
        <taxon>Bacillati</taxon>
        <taxon>Actinomycetota</taxon>
        <taxon>Actinomycetes</taxon>
        <taxon>Bifidobacteriales</taxon>
        <taxon>Bifidobacteriaceae</taxon>
        <taxon>Bifidobacterium</taxon>
    </lineage>
</organism>
<dbReference type="Proteomes" id="UP000008394">
    <property type="component" value="Chromosome"/>
</dbReference>
<name>A0A806FUB0_BIFAN</name>
<protein>
    <submittedName>
        <fullName evidence="1">Uncharacterized protein</fullName>
    </submittedName>
</protein>
<accession>A0A806FUB0</accession>
<reference evidence="1 2" key="1">
    <citation type="journal article" date="2011" name="J. Bacteriol.">
        <title>Genome Sequence of the Probiotic Strain Bifidobacterium animalis subsp. lactis CNCM I-2494.</title>
        <authorList>
            <person name="Chervaux C."/>
            <person name="Grimaldi C."/>
            <person name="Bolotin A."/>
            <person name="Quinquis B."/>
            <person name="Legrain-Raspaud S."/>
            <person name="van Hylckama Vlieg J.E."/>
            <person name="Denariaz G."/>
            <person name="Smokvina T."/>
        </authorList>
    </citation>
    <scope>NUCLEOTIDE SEQUENCE [LARGE SCALE GENOMIC DNA]</scope>
    <source>
        <strain evidence="1 2">CNCM I-2494</strain>
    </source>
</reference>
<gene>
    <name evidence="1" type="ORF">BALAC2494_01468</name>
</gene>
<sequence length="91" mass="10324">MICLAGSACPGQSKRLLFGLFAHTVGNEKYVNVQMTGGDSVEQIVDAERERERLLLRSGVDRIVRFRVRETYDCARFIRKLLEAGVPLRKL</sequence>
<evidence type="ECO:0000313" key="1">
    <source>
        <dbReference type="EMBL" id="AEK30711.1"/>
    </source>
</evidence>
<dbReference type="AlphaFoldDB" id="A0A806FUB0"/>
<proteinExistence type="predicted"/>
<dbReference type="KEGG" id="bnm:BALAC2494_01468"/>
<dbReference type="EMBL" id="CP002915">
    <property type="protein sequence ID" value="AEK30711.1"/>
    <property type="molecule type" value="Genomic_DNA"/>
</dbReference>
<evidence type="ECO:0000313" key="2">
    <source>
        <dbReference type="Proteomes" id="UP000008394"/>
    </source>
</evidence>